<dbReference type="PIRSF" id="PIRSF011491">
    <property type="entry name" value="Mtase_YbcY_prd"/>
    <property type="match status" value="1"/>
</dbReference>
<evidence type="ECO:0000256" key="1">
    <source>
        <dbReference type="ARBA" id="ARBA00008361"/>
    </source>
</evidence>
<dbReference type="Proteomes" id="UP000193067">
    <property type="component" value="Unassembled WGS sequence"/>
</dbReference>
<dbReference type="InterPro" id="IPR016584">
    <property type="entry name" value="MeTrfase_VrtF"/>
</dbReference>
<evidence type="ECO:0000313" key="3">
    <source>
        <dbReference type="EMBL" id="OSC99542.1"/>
    </source>
</evidence>
<organism evidence="3 4">
    <name type="scientific">Trametes coccinea (strain BRFM310)</name>
    <name type="common">Pycnoporus coccineus</name>
    <dbReference type="NCBI Taxonomy" id="1353009"/>
    <lineage>
        <taxon>Eukaryota</taxon>
        <taxon>Fungi</taxon>
        <taxon>Dikarya</taxon>
        <taxon>Basidiomycota</taxon>
        <taxon>Agaricomycotina</taxon>
        <taxon>Agaricomycetes</taxon>
        <taxon>Polyporales</taxon>
        <taxon>Polyporaceae</taxon>
        <taxon>Trametes</taxon>
    </lineage>
</organism>
<proteinExistence type="inferred from homology"/>
<accession>A0A1Y2IG77</accession>
<evidence type="ECO:0000313" key="4">
    <source>
        <dbReference type="Proteomes" id="UP000193067"/>
    </source>
</evidence>
<evidence type="ECO:0000259" key="2">
    <source>
        <dbReference type="Pfam" id="PF08242"/>
    </source>
</evidence>
<sequence>MPTTLAPSASVYTQLALRFYDFVVLTVSNYWAWRCPTGSVLLPFYQQHIGDSAHLEIGAGTGYYPAASCARLAKGVKLVTLLDLNPNTLAYARARLANAGFRGDIEAVQHDVFDVLPETMRARYDSVALVYLFHCLPGTFPKKATDVFRNVVPALAEGGIVYGATILGWSAQHNWLGTRLMNLYNGKGIFGNAQDTVEGLRAALDETFEECEVRVVGVVALFTARRPKAT</sequence>
<dbReference type="Pfam" id="PF08242">
    <property type="entry name" value="Methyltransf_12"/>
    <property type="match status" value="1"/>
</dbReference>
<keyword evidence="3" id="KW-0489">Methyltransferase</keyword>
<gene>
    <name evidence="3" type="ORF">PYCCODRAFT_1415512</name>
</gene>
<protein>
    <submittedName>
        <fullName evidence="3">S-adenosyl-L-methionine dependent methyltransferase</fullName>
    </submittedName>
</protein>
<keyword evidence="3" id="KW-0808">Transferase</keyword>
<dbReference type="EMBL" id="KZ084126">
    <property type="protein sequence ID" value="OSC99542.1"/>
    <property type="molecule type" value="Genomic_DNA"/>
</dbReference>
<dbReference type="SUPFAM" id="SSF53335">
    <property type="entry name" value="S-adenosyl-L-methionine-dependent methyltransferases"/>
    <property type="match status" value="1"/>
</dbReference>
<dbReference type="GO" id="GO:0008168">
    <property type="term" value="F:methyltransferase activity"/>
    <property type="evidence" value="ECO:0007669"/>
    <property type="project" value="UniProtKB-KW"/>
</dbReference>
<dbReference type="STRING" id="1353009.A0A1Y2IG77"/>
<dbReference type="GO" id="GO:0032259">
    <property type="term" value="P:methylation"/>
    <property type="evidence" value="ECO:0007669"/>
    <property type="project" value="UniProtKB-KW"/>
</dbReference>
<dbReference type="CDD" id="cd02440">
    <property type="entry name" value="AdoMet_MTases"/>
    <property type="match status" value="1"/>
</dbReference>
<reference evidence="3 4" key="1">
    <citation type="journal article" date="2015" name="Biotechnol. Biofuels">
        <title>Enhanced degradation of softwood versus hardwood by the white-rot fungus Pycnoporus coccineus.</title>
        <authorList>
            <person name="Couturier M."/>
            <person name="Navarro D."/>
            <person name="Chevret D."/>
            <person name="Henrissat B."/>
            <person name="Piumi F."/>
            <person name="Ruiz-Duenas F.J."/>
            <person name="Martinez A.T."/>
            <person name="Grigoriev I.V."/>
            <person name="Riley R."/>
            <person name="Lipzen A."/>
            <person name="Berrin J.G."/>
            <person name="Master E.R."/>
            <person name="Rosso M.N."/>
        </authorList>
    </citation>
    <scope>NUCLEOTIDE SEQUENCE [LARGE SCALE GENOMIC DNA]</scope>
    <source>
        <strain evidence="3 4">BRFM310</strain>
    </source>
</reference>
<comment type="similarity">
    <text evidence="1">Belongs to the methyltransferase superfamily.</text>
</comment>
<name>A0A1Y2IG77_TRAC3</name>
<dbReference type="Gene3D" id="3.40.50.150">
    <property type="entry name" value="Vaccinia Virus protein VP39"/>
    <property type="match status" value="1"/>
</dbReference>
<dbReference type="InterPro" id="IPR013217">
    <property type="entry name" value="Methyltransf_12"/>
</dbReference>
<dbReference type="InterPro" id="IPR029063">
    <property type="entry name" value="SAM-dependent_MTases_sf"/>
</dbReference>
<dbReference type="OrthoDB" id="10061782at2759"/>
<keyword evidence="4" id="KW-1185">Reference proteome</keyword>
<dbReference type="AlphaFoldDB" id="A0A1Y2IG77"/>
<feature type="domain" description="Methyltransferase type 12" evidence="2">
    <location>
        <begin position="55"/>
        <end position="160"/>
    </location>
</feature>